<keyword evidence="2" id="KW-0520">NAD</keyword>
<name>A0A6A5G234_CAERE</name>
<dbReference type="Pfam" id="PF02146">
    <property type="entry name" value="SIR2"/>
    <property type="match status" value="1"/>
</dbReference>
<dbReference type="InterPro" id="IPR029035">
    <property type="entry name" value="DHS-like_NAD/FAD-binding_dom"/>
</dbReference>
<feature type="active site" description="Proton acceptor" evidence="3">
    <location>
        <position position="134"/>
    </location>
</feature>
<sequence length="287" mass="32578">MAQKFVPRSADRCEKSVTKFISMLGSVEKLLIVSGAGISTESGIQDYRSKDVGLYTTTTHKPIYYQDFMKSKSCRQRYWSHSFLKWPRLYHAAPNINHHLLAEWETSDRFLWLITQNVDGLHVKAGSKKVTELHGNARYVKCTDCDYTESRQTFQEKLDRVNPGFADQFVIPGYIPTDGNIHLPLETEKNFNIPGCPCCGGIMLTAVTLFGDKIPNYKLEHSQQKVKECDGILTLGTSLEVYSGYQYVLQANQQKKPIFIVNIGSTRADGIATMKLDYKISDVLREM</sequence>
<dbReference type="GO" id="GO:0005759">
    <property type="term" value="C:mitochondrial matrix"/>
    <property type="evidence" value="ECO:0007669"/>
    <property type="project" value="TreeGrafter"/>
</dbReference>
<dbReference type="Gene3D" id="3.40.50.1220">
    <property type="entry name" value="TPP-binding domain"/>
    <property type="match status" value="1"/>
</dbReference>
<evidence type="ECO:0000256" key="1">
    <source>
        <dbReference type="ARBA" id="ARBA00022679"/>
    </source>
</evidence>
<dbReference type="KEGG" id="crq:GCK72_025487"/>
<dbReference type="SUPFAM" id="SSF52467">
    <property type="entry name" value="DHS-like NAD/FAD-binding domain"/>
    <property type="match status" value="1"/>
</dbReference>
<dbReference type="GO" id="GO:0046872">
    <property type="term" value="F:metal ion binding"/>
    <property type="evidence" value="ECO:0007669"/>
    <property type="project" value="UniProtKB-KW"/>
</dbReference>
<dbReference type="RefSeq" id="XP_053579924.1">
    <property type="nucleotide sequence ID" value="XM_053736358.1"/>
</dbReference>
<dbReference type="CTD" id="9819364"/>
<feature type="binding site" evidence="3">
    <location>
        <position position="145"/>
    </location>
    <ligand>
        <name>Zn(2+)</name>
        <dbReference type="ChEBI" id="CHEBI:29105"/>
    </ligand>
</feature>
<keyword evidence="1" id="KW-0808">Transferase</keyword>
<evidence type="ECO:0000256" key="3">
    <source>
        <dbReference type="PROSITE-ProRule" id="PRU00236"/>
    </source>
</evidence>
<evidence type="ECO:0000256" key="2">
    <source>
        <dbReference type="ARBA" id="ARBA00023027"/>
    </source>
</evidence>
<dbReference type="PROSITE" id="PS50305">
    <property type="entry name" value="SIRTUIN"/>
    <property type="match status" value="1"/>
</dbReference>
<dbReference type="InterPro" id="IPR026591">
    <property type="entry name" value="Sirtuin_cat_small_dom_sf"/>
</dbReference>
<accession>A0A6A5G234</accession>
<dbReference type="Proteomes" id="UP000483820">
    <property type="component" value="Chromosome X"/>
</dbReference>
<dbReference type="GeneID" id="9819364"/>
<gene>
    <name evidence="5" type="ORF">GCK72_025487</name>
</gene>
<organism evidence="5 6">
    <name type="scientific">Caenorhabditis remanei</name>
    <name type="common">Caenorhabditis vulgaris</name>
    <dbReference type="NCBI Taxonomy" id="31234"/>
    <lineage>
        <taxon>Eukaryota</taxon>
        <taxon>Metazoa</taxon>
        <taxon>Ecdysozoa</taxon>
        <taxon>Nematoda</taxon>
        <taxon>Chromadorea</taxon>
        <taxon>Rhabditida</taxon>
        <taxon>Rhabditina</taxon>
        <taxon>Rhabditomorpha</taxon>
        <taxon>Rhabditoidea</taxon>
        <taxon>Rhabditidae</taxon>
        <taxon>Peloderinae</taxon>
        <taxon>Caenorhabditis</taxon>
    </lineage>
</organism>
<dbReference type="AlphaFoldDB" id="A0A6A5G234"/>
<feature type="binding site" evidence="3">
    <location>
        <position position="199"/>
    </location>
    <ligand>
        <name>Zn(2+)</name>
        <dbReference type="ChEBI" id="CHEBI:29105"/>
    </ligand>
</feature>
<evidence type="ECO:0000313" key="5">
    <source>
        <dbReference type="EMBL" id="KAF1749020.1"/>
    </source>
</evidence>
<dbReference type="EMBL" id="WUAV01000006">
    <property type="protein sequence ID" value="KAF1749020.1"/>
    <property type="molecule type" value="Genomic_DNA"/>
</dbReference>
<dbReference type="GO" id="GO:0017136">
    <property type="term" value="F:histone deacetylase activity, NAD-dependent"/>
    <property type="evidence" value="ECO:0007669"/>
    <property type="project" value="TreeGrafter"/>
</dbReference>
<dbReference type="InterPro" id="IPR026590">
    <property type="entry name" value="Ssirtuin_cat_dom"/>
</dbReference>
<dbReference type="InterPro" id="IPR050134">
    <property type="entry name" value="NAD-dep_sirtuin_deacylases"/>
</dbReference>
<keyword evidence="3" id="KW-0862">Zinc</keyword>
<comment type="caution">
    <text evidence="5">The sequence shown here is derived from an EMBL/GenBank/DDBJ whole genome shotgun (WGS) entry which is preliminary data.</text>
</comment>
<feature type="domain" description="Deacetylase sirtuin-type" evidence="4">
    <location>
        <begin position="10"/>
        <end position="287"/>
    </location>
</feature>
<proteinExistence type="predicted"/>
<dbReference type="Gene3D" id="3.30.1600.10">
    <property type="entry name" value="SIR2/SIRT2 'Small Domain"/>
    <property type="match status" value="1"/>
</dbReference>
<dbReference type="PANTHER" id="PTHR11085">
    <property type="entry name" value="NAD-DEPENDENT PROTEIN DEACYLASE SIRTUIN-5, MITOCHONDRIAL-RELATED"/>
    <property type="match status" value="1"/>
</dbReference>
<evidence type="ECO:0000313" key="6">
    <source>
        <dbReference type="Proteomes" id="UP000483820"/>
    </source>
</evidence>
<dbReference type="InterPro" id="IPR003000">
    <property type="entry name" value="Sirtuin"/>
</dbReference>
<keyword evidence="3" id="KW-0479">Metal-binding</keyword>
<dbReference type="GO" id="GO:0070403">
    <property type="term" value="F:NAD+ binding"/>
    <property type="evidence" value="ECO:0007669"/>
    <property type="project" value="InterPro"/>
</dbReference>
<evidence type="ECO:0000259" key="4">
    <source>
        <dbReference type="PROSITE" id="PS50305"/>
    </source>
</evidence>
<reference evidence="5 6" key="1">
    <citation type="submission" date="2019-12" db="EMBL/GenBank/DDBJ databases">
        <title>Chromosome-level assembly of the Caenorhabditis remanei genome.</title>
        <authorList>
            <person name="Teterina A.A."/>
            <person name="Willis J.H."/>
            <person name="Phillips P.C."/>
        </authorList>
    </citation>
    <scope>NUCLEOTIDE SEQUENCE [LARGE SCALE GENOMIC DNA]</scope>
    <source>
        <strain evidence="5 6">PX506</strain>
        <tissue evidence="5">Whole organism</tissue>
    </source>
</reference>
<feature type="binding site" evidence="3">
    <location>
        <position position="142"/>
    </location>
    <ligand>
        <name>Zn(2+)</name>
        <dbReference type="ChEBI" id="CHEBI:29105"/>
    </ligand>
</feature>
<protein>
    <recommendedName>
        <fullName evidence="4">Deacetylase sirtuin-type domain-containing protein</fullName>
    </recommendedName>
</protein>
<dbReference type="PANTHER" id="PTHR11085:SF10">
    <property type="entry name" value="NAD-DEPENDENT PROTEIN DEACYLASE SIRTUIN-5, MITOCHONDRIAL-RELATED"/>
    <property type="match status" value="1"/>
</dbReference>
<feature type="binding site" evidence="3">
    <location>
        <position position="196"/>
    </location>
    <ligand>
        <name>Zn(2+)</name>
        <dbReference type="ChEBI" id="CHEBI:29105"/>
    </ligand>
</feature>